<evidence type="ECO:0000313" key="2">
    <source>
        <dbReference type="EMBL" id="EET59629.1"/>
    </source>
</evidence>
<proteinExistence type="predicted"/>
<dbReference type="AlphaFoldDB" id="C6LID3"/>
<organism evidence="2 3">
    <name type="scientific">Marvinbryantia formatexigens DSM 14469</name>
    <dbReference type="NCBI Taxonomy" id="478749"/>
    <lineage>
        <taxon>Bacteria</taxon>
        <taxon>Bacillati</taxon>
        <taxon>Bacillota</taxon>
        <taxon>Clostridia</taxon>
        <taxon>Lachnospirales</taxon>
        <taxon>Lachnospiraceae</taxon>
        <taxon>Marvinbryantia</taxon>
    </lineage>
</organism>
<dbReference type="eggNOG" id="ENOG50334VJ">
    <property type="taxonomic scope" value="Bacteria"/>
</dbReference>
<protein>
    <submittedName>
        <fullName evidence="2">Uncharacterized protein</fullName>
    </submittedName>
</protein>
<comment type="caution">
    <text evidence="2">The sequence shown here is derived from an EMBL/GenBank/DDBJ whole genome shotgun (WGS) entry which is preliminary data.</text>
</comment>
<dbReference type="RefSeq" id="WP_006863259.1">
    <property type="nucleotide sequence ID" value="NZ_ACCL02000017.1"/>
</dbReference>
<sequence>MKREEYITDEAVVKRVNAAVKIELEKKKAMDIPAVVYDPKTQTIYHENSDGTRVEAGKRMRKGRYSERVAKEA</sequence>
<evidence type="ECO:0000256" key="1">
    <source>
        <dbReference type="SAM" id="MobiDB-lite"/>
    </source>
</evidence>
<dbReference type="Proteomes" id="UP000005561">
    <property type="component" value="Unassembled WGS sequence"/>
</dbReference>
<keyword evidence="3" id="KW-1185">Reference proteome</keyword>
<reference evidence="2" key="1">
    <citation type="submission" date="2009-07" db="EMBL/GenBank/DDBJ databases">
        <authorList>
            <person name="Weinstock G."/>
            <person name="Sodergren E."/>
            <person name="Clifton S."/>
            <person name="Fulton L."/>
            <person name="Fulton B."/>
            <person name="Courtney L."/>
            <person name="Fronick C."/>
            <person name="Harrison M."/>
            <person name="Strong C."/>
            <person name="Farmer C."/>
            <person name="Delahaunty K."/>
            <person name="Markovic C."/>
            <person name="Hall O."/>
            <person name="Minx P."/>
            <person name="Tomlinson C."/>
            <person name="Mitreva M."/>
            <person name="Nelson J."/>
            <person name="Hou S."/>
            <person name="Wollam A."/>
            <person name="Pepin K.H."/>
            <person name="Johnson M."/>
            <person name="Bhonagiri V."/>
            <person name="Nash W.E."/>
            <person name="Warren W."/>
            <person name="Chinwalla A."/>
            <person name="Mardis E.R."/>
            <person name="Wilson R.K."/>
        </authorList>
    </citation>
    <scope>NUCLEOTIDE SEQUENCE [LARGE SCALE GENOMIC DNA]</scope>
    <source>
        <strain evidence="2">DSM 14469</strain>
    </source>
</reference>
<name>C6LID3_9FIRM</name>
<gene>
    <name evidence="2" type="ORF">BRYFOR_08487</name>
</gene>
<dbReference type="OrthoDB" id="2055831at2"/>
<dbReference type="STRING" id="168384.SAMN05660368_01922"/>
<dbReference type="EMBL" id="ACCL02000017">
    <property type="protein sequence ID" value="EET59629.1"/>
    <property type="molecule type" value="Genomic_DNA"/>
</dbReference>
<feature type="region of interest" description="Disordered" evidence="1">
    <location>
        <begin position="48"/>
        <end position="73"/>
    </location>
</feature>
<accession>C6LID3</accession>
<evidence type="ECO:0000313" key="3">
    <source>
        <dbReference type="Proteomes" id="UP000005561"/>
    </source>
</evidence>